<dbReference type="InterPro" id="IPR036390">
    <property type="entry name" value="WH_DNA-bd_sf"/>
</dbReference>
<dbReference type="Gene3D" id="1.10.10.10">
    <property type="entry name" value="Winged helix-like DNA-binding domain superfamily/Winged helix DNA-binding domain"/>
    <property type="match status" value="1"/>
</dbReference>
<dbReference type="GO" id="GO:0003677">
    <property type="term" value="F:DNA binding"/>
    <property type="evidence" value="ECO:0007669"/>
    <property type="project" value="UniProtKB-KW"/>
</dbReference>
<dbReference type="SMART" id="SM00345">
    <property type="entry name" value="HTH_GNTR"/>
    <property type="match status" value="1"/>
</dbReference>
<dbReference type="PANTHER" id="PTHR44846">
    <property type="entry name" value="MANNOSYL-D-GLYCERATE TRANSPORT/METABOLISM SYSTEM REPRESSOR MNGR-RELATED"/>
    <property type="match status" value="1"/>
</dbReference>
<dbReference type="InterPro" id="IPR000524">
    <property type="entry name" value="Tscrpt_reg_HTH_GntR"/>
</dbReference>
<dbReference type="AlphaFoldDB" id="A0A4Q7U229"/>
<feature type="domain" description="HTH gntR-type" evidence="4">
    <location>
        <begin position="5"/>
        <end position="73"/>
    </location>
</feature>
<dbReference type="Proteomes" id="UP000291832">
    <property type="component" value="Unassembled WGS sequence"/>
</dbReference>
<gene>
    <name evidence="5" type="ORF">EV139_1788</name>
</gene>
<dbReference type="OrthoDB" id="3194402at2"/>
<dbReference type="Gene3D" id="3.40.1410.10">
    <property type="entry name" value="Chorismate lyase-like"/>
    <property type="match status" value="1"/>
</dbReference>
<dbReference type="SMART" id="SM00866">
    <property type="entry name" value="UTRA"/>
    <property type="match status" value="1"/>
</dbReference>
<dbReference type="Pfam" id="PF07702">
    <property type="entry name" value="UTRA"/>
    <property type="match status" value="1"/>
</dbReference>
<evidence type="ECO:0000256" key="2">
    <source>
        <dbReference type="ARBA" id="ARBA00023125"/>
    </source>
</evidence>
<dbReference type="InterPro" id="IPR011663">
    <property type="entry name" value="UTRA"/>
</dbReference>
<dbReference type="InterPro" id="IPR036388">
    <property type="entry name" value="WH-like_DNA-bd_sf"/>
</dbReference>
<evidence type="ECO:0000259" key="4">
    <source>
        <dbReference type="PROSITE" id="PS50949"/>
    </source>
</evidence>
<dbReference type="EMBL" id="SHKI01000004">
    <property type="protein sequence ID" value="RZT66352.1"/>
    <property type="molecule type" value="Genomic_DNA"/>
</dbReference>
<sequence length="238" mass="26295">MARPGSRVALVADGLRAAIRAEEFGEGERLPTEAQLAMRFGVSRPTVRAALRELETIALVRTQHGVGTFVSESPAVTAGLERLDSITESIRNTGREPGMIYKGRVVRPLMPDEAEKLQVAGDAHALELRRTILADGEVVAYSYDLMPEGVFPAGADPESVVGSLFAYLRNVREMHPHHAVAEVHAVQSDRIGWDVPLGRSALYVLLDQVHFDRSDRPLLYSRTYFLEGRYAFTIRRSG</sequence>
<dbReference type="InterPro" id="IPR050679">
    <property type="entry name" value="Bact_HTH_transcr_reg"/>
</dbReference>
<reference evidence="5 6" key="1">
    <citation type="journal article" date="2015" name="Stand. Genomic Sci.">
        <title>Genomic Encyclopedia of Bacterial and Archaeal Type Strains, Phase III: the genomes of soil and plant-associated and newly described type strains.</title>
        <authorList>
            <person name="Whitman W.B."/>
            <person name="Woyke T."/>
            <person name="Klenk H.P."/>
            <person name="Zhou Y."/>
            <person name="Lilburn T.G."/>
            <person name="Beck B.J."/>
            <person name="De Vos P."/>
            <person name="Vandamme P."/>
            <person name="Eisen J.A."/>
            <person name="Garrity G."/>
            <person name="Hugenholtz P."/>
            <person name="Kyrpides N.C."/>
        </authorList>
    </citation>
    <scope>NUCLEOTIDE SEQUENCE [LARGE SCALE GENOMIC DNA]</scope>
    <source>
        <strain evidence="5 6">RF6</strain>
    </source>
</reference>
<dbReference type="SUPFAM" id="SSF64288">
    <property type="entry name" value="Chorismate lyase-like"/>
    <property type="match status" value="1"/>
</dbReference>
<dbReference type="GO" id="GO:0003700">
    <property type="term" value="F:DNA-binding transcription factor activity"/>
    <property type="evidence" value="ECO:0007669"/>
    <property type="project" value="InterPro"/>
</dbReference>
<evidence type="ECO:0000256" key="1">
    <source>
        <dbReference type="ARBA" id="ARBA00023015"/>
    </source>
</evidence>
<proteinExistence type="predicted"/>
<protein>
    <submittedName>
        <fullName evidence="5">GntR family transcriptional regulator</fullName>
    </submittedName>
</protein>
<dbReference type="CDD" id="cd07377">
    <property type="entry name" value="WHTH_GntR"/>
    <property type="match status" value="1"/>
</dbReference>
<dbReference type="PANTHER" id="PTHR44846:SF17">
    <property type="entry name" value="GNTR-FAMILY TRANSCRIPTIONAL REGULATOR"/>
    <property type="match status" value="1"/>
</dbReference>
<organism evidence="5 6">
    <name type="scientific">Leucobacter luti</name>
    <dbReference type="NCBI Taxonomy" id="340320"/>
    <lineage>
        <taxon>Bacteria</taxon>
        <taxon>Bacillati</taxon>
        <taxon>Actinomycetota</taxon>
        <taxon>Actinomycetes</taxon>
        <taxon>Micrococcales</taxon>
        <taxon>Microbacteriaceae</taxon>
        <taxon>Leucobacter</taxon>
    </lineage>
</organism>
<keyword evidence="2" id="KW-0238">DNA-binding</keyword>
<dbReference type="InterPro" id="IPR028978">
    <property type="entry name" value="Chorismate_lyase_/UTRA_dom_sf"/>
</dbReference>
<comment type="caution">
    <text evidence="5">The sequence shown here is derived from an EMBL/GenBank/DDBJ whole genome shotgun (WGS) entry which is preliminary data.</text>
</comment>
<dbReference type="PRINTS" id="PR00035">
    <property type="entry name" value="HTHGNTR"/>
</dbReference>
<dbReference type="Pfam" id="PF00392">
    <property type="entry name" value="GntR"/>
    <property type="match status" value="1"/>
</dbReference>
<dbReference type="PROSITE" id="PS50949">
    <property type="entry name" value="HTH_GNTR"/>
    <property type="match status" value="1"/>
</dbReference>
<dbReference type="SUPFAM" id="SSF46785">
    <property type="entry name" value="Winged helix' DNA-binding domain"/>
    <property type="match status" value="1"/>
</dbReference>
<evidence type="ECO:0000313" key="6">
    <source>
        <dbReference type="Proteomes" id="UP000291832"/>
    </source>
</evidence>
<keyword evidence="6" id="KW-1185">Reference proteome</keyword>
<name>A0A4Q7U229_9MICO</name>
<keyword evidence="1" id="KW-0805">Transcription regulation</keyword>
<evidence type="ECO:0000256" key="3">
    <source>
        <dbReference type="ARBA" id="ARBA00023163"/>
    </source>
</evidence>
<accession>A0A4Q7U229</accession>
<evidence type="ECO:0000313" key="5">
    <source>
        <dbReference type="EMBL" id="RZT66352.1"/>
    </source>
</evidence>
<dbReference type="RefSeq" id="WP_130453945.1">
    <property type="nucleotide sequence ID" value="NZ_QYAG01000001.1"/>
</dbReference>
<dbReference type="GO" id="GO:0045892">
    <property type="term" value="P:negative regulation of DNA-templated transcription"/>
    <property type="evidence" value="ECO:0007669"/>
    <property type="project" value="TreeGrafter"/>
</dbReference>
<keyword evidence="3" id="KW-0804">Transcription</keyword>